<reference evidence="3 4" key="1">
    <citation type="submission" date="2024-03" db="EMBL/GenBank/DDBJ databases">
        <title>Aureococcus anophagefferens CCMP1851 and Kratosvirus quantuckense: Draft genome of a second virus-susceptible host strain in the model system.</title>
        <authorList>
            <person name="Chase E."/>
            <person name="Truchon A.R."/>
            <person name="Schepens W."/>
            <person name="Wilhelm S.W."/>
        </authorList>
    </citation>
    <scope>NUCLEOTIDE SEQUENCE [LARGE SCALE GENOMIC DNA]</scope>
    <source>
        <strain evidence="3 4">CCMP1851</strain>
    </source>
</reference>
<keyword evidence="4" id="KW-1185">Reference proteome</keyword>
<gene>
    <name evidence="3" type="ORF">SO694_00097074</name>
</gene>
<evidence type="ECO:0000256" key="1">
    <source>
        <dbReference type="SAM" id="MobiDB-lite"/>
    </source>
</evidence>
<evidence type="ECO:0000313" key="3">
    <source>
        <dbReference type="EMBL" id="KAK7237204.1"/>
    </source>
</evidence>
<organism evidence="3 4">
    <name type="scientific">Aureococcus anophagefferens</name>
    <name type="common">Harmful bloom alga</name>
    <dbReference type="NCBI Taxonomy" id="44056"/>
    <lineage>
        <taxon>Eukaryota</taxon>
        <taxon>Sar</taxon>
        <taxon>Stramenopiles</taxon>
        <taxon>Ochrophyta</taxon>
        <taxon>Pelagophyceae</taxon>
        <taxon>Pelagomonadales</taxon>
        <taxon>Pelagomonadaceae</taxon>
        <taxon>Aureococcus</taxon>
    </lineage>
</organism>
<feature type="region of interest" description="Disordered" evidence="1">
    <location>
        <begin position="177"/>
        <end position="234"/>
    </location>
</feature>
<evidence type="ECO:0000256" key="2">
    <source>
        <dbReference type="SAM" id="SignalP"/>
    </source>
</evidence>
<feature type="chain" id="PRO_5045790298" evidence="2">
    <location>
        <begin position="25"/>
        <end position="296"/>
    </location>
</feature>
<feature type="signal peptide" evidence="2">
    <location>
        <begin position="1"/>
        <end position="24"/>
    </location>
</feature>
<dbReference type="EMBL" id="JBBJCI010000253">
    <property type="protein sequence ID" value="KAK7237204.1"/>
    <property type="molecule type" value="Genomic_DNA"/>
</dbReference>
<accession>A0ABR1FS38</accession>
<proteinExistence type="predicted"/>
<dbReference type="Proteomes" id="UP001363151">
    <property type="component" value="Unassembled WGS sequence"/>
</dbReference>
<feature type="compositionally biased region" description="Basic and acidic residues" evidence="1">
    <location>
        <begin position="187"/>
        <end position="234"/>
    </location>
</feature>
<protein>
    <submittedName>
        <fullName evidence="3">Uncharacterized protein</fullName>
    </submittedName>
</protein>
<comment type="caution">
    <text evidence="3">The sequence shown here is derived from an EMBL/GenBank/DDBJ whole genome shotgun (WGS) entry which is preliminary data.</text>
</comment>
<evidence type="ECO:0000313" key="4">
    <source>
        <dbReference type="Proteomes" id="UP001363151"/>
    </source>
</evidence>
<sequence length="296" mass="33798">MALRVQPMRRHLLVALLACDTARGAVKDLGACVRLAERRKAEPHSEYLEKKWASLECHLMPSTPTQVFRANPNLGAADRMEMLERNGQKVPRFILQQECDEHQRELIKHDCLLQRFTHAGDFGGEIVDWEACAKKMAKPPKFRWEQLRCEELVQVSPAAQWAIESVARTKAKIAADDAADDDAWFESSRETKQRARKTASEAETRQRGEEKKARKTASEAETRQREEEKKRFRLSEAAKEREFRALARERGGTILEEIREEAVHLDEAYAKKIEGEAPWPGDAYLKKGGAHGGREL</sequence>
<keyword evidence="2" id="KW-0732">Signal</keyword>
<name>A0ABR1FS38_AURAN</name>